<keyword evidence="4" id="KW-0597">Phosphoprotein</keyword>
<dbReference type="Pfam" id="PF00854">
    <property type="entry name" value="PTR2"/>
    <property type="match status" value="1"/>
</dbReference>
<keyword evidence="5 8" id="KW-0812">Transmembrane</keyword>
<protein>
    <submittedName>
        <fullName evidence="10">Uncharacterized protein</fullName>
    </submittedName>
</protein>
<keyword evidence="6 9" id="KW-1133">Transmembrane helix</keyword>
<keyword evidence="11" id="KW-1185">Reference proteome</keyword>
<dbReference type="CDD" id="cd17351">
    <property type="entry name" value="MFS_NPF"/>
    <property type="match status" value="1"/>
</dbReference>
<feature type="transmembrane region" description="Helical" evidence="9">
    <location>
        <begin position="332"/>
        <end position="355"/>
    </location>
</feature>
<evidence type="ECO:0000256" key="6">
    <source>
        <dbReference type="ARBA" id="ARBA00022989"/>
    </source>
</evidence>
<dbReference type="InterPro" id="IPR000109">
    <property type="entry name" value="POT_fam"/>
</dbReference>
<evidence type="ECO:0000256" key="5">
    <source>
        <dbReference type="ARBA" id="ARBA00022692"/>
    </source>
</evidence>
<dbReference type="AlphaFoldDB" id="A0A8T2YW95"/>
<evidence type="ECO:0000313" key="10">
    <source>
        <dbReference type="EMBL" id="KAH8509524.1"/>
    </source>
</evidence>
<name>A0A8T2YW95_POPDE</name>
<dbReference type="SUPFAM" id="SSF103473">
    <property type="entry name" value="MFS general substrate transporter"/>
    <property type="match status" value="1"/>
</dbReference>
<feature type="transmembrane region" description="Helical" evidence="9">
    <location>
        <begin position="250"/>
        <end position="269"/>
    </location>
</feature>
<keyword evidence="7 9" id="KW-0472">Membrane</keyword>
<evidence type="ECO:0000256" key="9">
    <source>
        <dbReference type="SAM" id="Phobius"/>
    </source>
</evidence>
<dbReference type="GO" id="GO:0006857">
    <property type="term" value="P:oligopeptide transport"/>
    <property type="evidence" value="ECO:0007669"/>
    <property type="project" value="InterPro"/>
</dbReference>
<comment type="subcellular location">
    <subcellularLocation>
        <location evidence="1 8">Membrane</location>
        <topology evidence="1 8">Multi-pass membrane protein</topology>
    </subcellularLocation>
</comment>
<comment type="similarity">
    <text evidence="2 8">Belongs to the major facilitator superfamily. Proton-dependent oligopeptide transporter (POT/PTR) (TC 2.A.17) family.</text>
</comment>
<accession>A0A8T2YW95</accession>
<organism evidence="10 11">
    <name type="scientific">Populus deltoides</name>
    <name type="common">Eastern poplar</name>
    <name type="synonym">Eastern cottonwood</name>
    <dbReference type="NCBI Taxonomy" id="3696"/>
    <lineage>
        <taxon>Eukaryota</taxon>
        <taxon>Viridiplantae</taxon>
        <taxon>Streptophyta</taxon>
        <taxon>Embryophyta</taxon>
        <taxon>Tracheophyta</taxon>
        <taxon>Spermatophyta</taxon>
        <taxon>Magnoliopsida</taxon>
        <taxon>eudicotyledons</taxon>
        <taxon>Gunneridae</taxon>
        <taxon>Pentapetalae</taxon>
        <taxon>rosids</taxon>
        <taxon>fabids</taxon>
        <taxon>Malpighiales</taxon>
        <taxon>Salicaceae</taxon>
        <taxon>Saliceae</taxon>
        <taxon>Populus</taxon>
    </lineage>
</organism>
<feature type="transmembrane region" description="Helical" evidence="9">
    <location>
        <begin position="224"/>
        <end position="243"/>
    </location>
</feature>
<evidence type="ECO:0000256" key="3">
    <source>
        <dbReference type="ARBA" id="ARBA00022448"/>
    </source>
</evidence>
<dbReference type="FunFam" id="1.20.1250.20:FF:000037">
    <property type="entry name" value="Protein NRT1/ PTR FAMILY 5.2"/>
    <property type="match status" value="1"/>
</dbReference>
<evidence type="ECO:0000256" key="7">
    <source>
        <dbReference type="ARBA" id="ARBA00023136"/>
    </source>
</evidence>
<feature type="transmembrane region" description="Helical" evidence="9">
    <location>
        <begin position="669"/>
        <end position="692"/>
    </location>
</feature>
<gene>
    <name evidence="10" type="ORF">H0E87_011325</name>
</gene>
<evidence type="ECO:0000256" key="4">
    <source>
        <dbReference type="ARBA" id="ARBA00022553"/>
    </source>
</evidence>
<dbReference type="GO" id="GO:0016020">
    <property type="term" value="C:membrane"/>
    <property type="evidence" value="ECO:0007669"/>
    <property type="project" value="UniProtKB-SubCell"/>
</dbReference>
<evidence type="ECO:0000256" key="1">
    <source>
        <dbReference type="ARBA" id="ARBA00004141"/>
    </source>
</evidence>
<dbReference type="Proteomes" id="UP000807159">
    <property type="component" value="Chromosome 5"/>
</dbReference>
<comment type="caution">
    <text evidence="10">The sequence shown here is derived from an EMBL/GenBank/DDBJ whole genome shotgun (WGS) entry which is preliminary data.</text>
</comment>
<dbReference type="PROSITE" id="PS01023">
    <property type="entry name" value="PTR2_2"/>
    <property type="match status" value="1"/>
</dbReference>
<keyword evidence="3 8" id="KW-0813">Transport</keyword>
<dbReference type="EMBL" id="JACEGQ020000005">
    <property type="protein sequence ID" value="KAH8509524.1"/>
    <property type="molecule type" value="Genomic_DNA"/>
</dbReference>
<feature type="transmembrane region" description="Helical" evidence="9">
    <location>
        <begin position="587"/>
        <end position="606"/>
    </location>
</feature>
<dbReference type="InterPro" id="IPR036259">
    <property type="entry name" value="MFS_trans_sf"/>
</dbReference>
<evidence type="ECO:0000256" key="8">
    <source>
        <dbReference type="RuleBase" id="RU003755"/>
    </source>
</evidence>
<feature type="transmembrane region" description="Helical" evidence="9">
    <location>
        <begin position="361"/>
        <end position="386"/>
    </location>
</feature>
<feature type="transmembrane region" description="Helical" evidence="9">
    <location>
        <begin position="193"/>
        <end position="212"/>
    </location>
</feature>
<dbReference type="PANTHER" id="PTHR11654">
    <property type="entry name" value="OLIGOPEPTIDE TRANSPORTER-RELATED"/>
    <property type="match status" value="1"/>
</dbReference>
<feature type="transmembrane region" description="Helical" evidence="9">
    <location>
        <begin position="509"/>
        <end position="531"/>
    </location>
</feature>
<evidence type="ECO:0000256" key="2">
    <source>
        <dbReference type="ARBA" id="ARBA00005982"/>
    </source>
</evidence>
<sequence length="726" mass="80733">MLVECAQLVESKTDQAVKLLVKFKDSVSKNDDPVEQFGFYFAEGLCIRVIVVELDTDRVYTGAWLGTYFGFIAGRYPSQDSPFSPAESLKPRIGLVGDEHFDQSFMQPSLEKFPQEELHQTTMEESMGTTLVSNVCVDIRGRIADKRTTGGWKAAPFIIAYASSLIFDLTSWPIEADIFFLSVFPVNEVAERLAFYAIAVNMVAYLVFQMHQSLPDAATHVTDWIGAAFVLTLFGAFCADAYLGRFKTIVIFSCIYTVGMVLLTLSASIDSLRPPQCKVRPCPQATGGQTWFLYGALALIALGTGGIKPCVSTFGADQFDEADKKEVPKKYAFFNWFFLAINMGALFGITVFVYIQDNKGWAWGFGLPTGAMVFSIVILVAGIRFYRFQEPMGSPFTRFVQVMWASVRNHLHGVQVGHQTELYEVKTNESDIKGAQNFLDKAAVVTDPEADTRNRWRLCTITQVEEFKSFLRILPVWASTIALSISFAQLSTFFISQANIMDRKLGSNFTIPAGSVPIFSVINALILVPIYEKVIVPILRKRTGHSRGITSLQRIGAGLFISIFAVASAALVEKKRRHSPNPSDMSVFWLFPQFFLIGSAEVFSYVGQLEFFYDEATDGTRSISSAMFLSEIGIGSWLSTAIVKIIERATGGEEKGWLRNNLNLSKLDYFYWVLTSINAVNLAVYVWIAVLYKGRGGAVGSVRSESVFEMGDGVLLEKEDDKGEKF</sequence>
<proteinExistence type="inferred from homology"/>
<dbReference type="GO" id="GO:0022857">
    <property type="term" value="F:transmembrane transporter activity"/>
    <property type="evidence" value="ECO:0007669"/>
    <property type="project" value="InterPro"/>
</dbReference>
<evidence type="ECO:0000313" key="11">
    <source>
        <dbReference type="Proteomes" id="UP000807159"/>
    </source>
</evidence>
<dbReference type="Gene3D" id="1.20.1250.20">
    <property type="entry name" value="MFS general substrate transporter like domains"/>
    <property type="match status" value="1"/>
</dbReference>
<feature type="transmembrane region" description="Helical" evidence="9">
    <location>
        <begin position="552"/>
        <end position="572"/>
    </location>
</feature>
<dbReference type="InterPro" id="IPR018456">
    <property type="entry name" value="PTR2_symporter_CS"/>
</dbReference>
<reference evidence="10" key="1">
    <citation type="journal article" date="2021" name="J. Hered.">
        <title>Genome Assembly of Salicaceae Populus deltoides (Eastern Cottonwood) I-69 Based on Nanopore Sequencing and Hi-C Technologies.</title>
        <authorList>
            <person name="Bai S."/>
            <person name="Wu H."/>
            <person name="Zhang J."/>
            <person name="Pan Z."/>
            <person name="Zhao W."/>
            <person name="Li Z."/>
            <person name="Tong C."/>
        </authorList>
    </citation>
    <scope>NUCLEOTIDE SEQUENCE</scope>
    <source>
        <tissue evidence="10">Leaf</tissue>
    </source>
</reference>
<feature type="transmembrane region" description="Helical" evidence="9">
    <location>
        <begin position="476"/>
        <end position="497"/>
    </location>
</feature>
<feature type="transmembrane region" description="Helical" evidence="9">
    <location>
        <begin position="289"/>
        <end position="311"/>
    </location>
</feature>